<proteinExistence type="predicted"/>
<dbReference type="AlphaFoldDB" id="A0A5P1FCR9"/>
<dbReference type="Gramene" id="ONK76195">
    <property type="protein sequence ID" value="ONK76195"/>
    <property type="gene ID" value="A4U43_C03F24960"/>
</dbReference>
<reference evidence="3" key="1">
    <citation type="journal article" date="2017" name="Nat. Commun.">
        <title>The asparagus genome sheds light on the origin and evolution of a young Y chromosome.</title>
        <authorList>
            <person name="Harkess A."/>
            <person name="Zhou J."/>
            <person name="Xu C."/>
            <person name="Bowers J.E."/>
            <person name="Van der Hulst R."/>
            <person name="Ayyampalayam S."/>
            <person name="Mercati F."/>
            <person name="Riccardi P."/>
            <person name="McKain M.R."/>
            <person name="Kakrana A."/>
            <person name="Tang H."/>
            <person name="Ray J."/>
            <person name="Groenendijk J."/>
            <person name="Arikit S."/>
            <person name="Mathioni S.M."/>
            <person name="Nakano M."/>
            <person name="Shan H."/>
            <person name="Telgmann-Rauber A."/>
            <person name="Kanno A."/>
            <person name="Yue Z."/>
            <person name="Chen H."/>
            <person name="Li W."/>
            <person name="Chen Y."/>
            <person name="Xu X."/>
            <person name="Zhang Y."/>
            <person name="Luo S."/>
            <person name="Chen H."/>
            <person name="Gao J."/>
            <person name="Mao Z."/>
            <person name="Pires J.C."/>
            <person name="Luo M."/>
            <person name="Kudrna D."/>
            <person name="Wing R.A."/>
            <person name="Meyers B.C."/>
            <person name="Yi K."/>
            <person name="Kong H."/>
            <person name="Lavrijsen P."/>
            <person name="Sunseri F."/>
            <person name="Falavigna A."/>
            <person name="Ye Y."/>
            <person name="Leebens-Mack J.H."/>
            <person name="Chen G."/>
        </authorList>
    </citation>
    <scope>NUCLEOTIDE SEQUENCE [LARGE SCALE GENOMIC DNA]</scope>
    <source>
        <strain evidence="3">cv. DH0086</strain>
    </source>
</reference>
<evidence type="ECO:0000313" key="3">
    <source>
        <dbReference type="Proteomes" id="UP000243459"/>
    </source>
</evidence>
<evidence type="ECO:0000256" key="1">
    <source>
        <dbReference type="SAM" id="MobiDB-lite"/>
    </source>
</evidence>
<keyword evidence="3" id="KW-1185">Reference proteome</keyword>
<gene>
    <name evidence="2" type="ORF">A4U43_C03F24960</name>
</gene>
<organism evidence="2 3">
    <name type="scientific">Asparagus officinalis</name>
    <name type="common">Garden asparagus</name>
    <dbReference type="NCBI Taxonomy" id="4686"/>
    <lineage>
        <taxon>Eukaryota</taxon>
        <taxon>Viridiplantae</taxon>
        <taxon>Streptophyta</taxon>
        <taxon>Embryophyta</taxon>
        <taxon>Tracheophyta</taxon>
        <taxon>Spermatophyta</taxon>
        <taxon>Magnoliopsida</taxon>
        <taxon>Liliopsida</taxon>
        <taxon>Asparagales</taxon>
        <taxon>Asparagaceae</taxon>
        <taxon>Asparagoideae</taxon>
        <taxon>Asparagus</taxon>
    </lineage>
</organism>
<protein>
    <submittedName>
        <fullName evidence="2">Uncharacterized protein</fullName>
    </submittedName>
</protein>
<dbReference type="EMBL" id="CM007383">
    <property type="protein sequence ID" value="ONK76195.1"/>
    <property type="molecule type" value="Genomic_DNA"/>
</dbReference>
<feature type="region of interest" description="Disordered" evidence="1">
    <location>
        <begin position="122"/>
        <end position="171"/>
    </location>
</feature>
<accession>A0A5P1FCR9</accession>
<evidence type="ECO:0000313" key="2">
    <source>
        <dbReference type="EMBL" id="ONK76195.1"/>
    </source>
</evidence>
<name>A0A5P1FCR9_ASPOF</name>
<dbReference type="Proteomes" id="UP000243459">
    <property type="component" value="Chromosome 3"/>
</dbReference>
<sequence length="171" mass="18877">MSIITEAVWHICTGITLTMVFACCSTRSFRRFFSLWGLVDSVDTKLHRFPESLPRHLPPRRYKNDVGHARLLVPEEEAGDGDVPIMERRVVRLHPRSQLKRMLEVQVGLGIVWEEEEVVDGGGEKEAIGACPGEGLNDDVDLSSSSMNPDPPPLDVPSSDLLSVHAPNAAP</sequence>